<dbReference type="KEGG" id="sdr:SCD_n02306"/>
<evidence type="ECO:0000256" key="7">
    <source>
        <dbReference type="PROSITE-ProRule" id="PRU01091"/>
    </source>
</evidence>
<dbReference type="PANTHER" id="PTHR48111:SF67">
    <property type="entry name" value="TRANSCRIPTIONAL REGULATORY PROTEIN TCTD"/>
    <property type="match status" value="1"/>
</dbReference>
<evidence type="ECO:0000256" key="4">
    <source>
        <dbReference type="ARBA" id="ARBA00023125"/>
    </source>
</evidence>
<keyword evidence="1 6" id="KW-0597">Phosphoprotein</keyword>
<dbReference type="InterPro" id="IPR001867">
    <property type="entry name" value="OmpR/PhoB-type_DNA-bd"/>
</dbReference>
<evidence type="ECO:0000313" key="10">
    <source>
        <dbReference type="EMBL" id="BAN36114.1"/>
    </source>
</evidence>
<reference evidence="10 11" key="1">
    <citation type="journal article" date="2012" name="Appl. Environ. Microbiol.">
        <title>Draft genome sequence of a psychrotolerant sulfur-oxidizing bacterium, Sulfuricella denitrificans skB26, and proteomic insights into cold adaptation.</title>
        <authorList>
            <person name="Watanabe T."/>
            <person name="Kojima H."/>
            <person name="Fukui M."/>
        </authorList>
    </citation>
    <scope>NUCLEOTIDE SEQUENCE [LARGE SCALE GENOMIC DNA]</scope>
    <source>
        <strain evidence="11">skB26</strain>
    </source>
</reference>
<dbReference type="InterPro" id="IPR036388">
    <property type="entry name" value="WH-like_DNA-bd_sf"/>
</dbReference>
<dbReference type="GO" id="GO:0000156">
    <property type="term" value="F:phosphorelay response regulator activity"/>
    <property type="evidence" value="ECO:0007669"/>
    <property type="project" value="TreeGrafter"/>
</dbReference>
<dbReference type="InterPro" id="IPR039420">
    <property type="entry name" value="WalR-like"/>
</dbReference>
<keyword evidence="5" id="KW-0804">Transcription</keyword>
<evidence type="ECO:0000256" key="5">
    <source>
        <dbReference type="ARBA" id="ARBA00023163"/>
    </source>
</evidence>
<dbReference type="SMART" id="SM00448">
    <property type="entry name" value="REC"/>
    <property type="match status" value="1"/>
</dbReference>
<dbReference type="Proteomes" id="UP000015559">
    <property type="component" value="Chromosome"/>
</dbReference>
<dbReference type="AlphaFoldDB" id="S6AMR9"/>
<accession>S6AMR9</accession>
<evidence type="ECO:0000256" key="2">
    <source>
        <dbReference type="ARBA" id="ARBA00023012"/>
    </source>
</evidence>
<dbReference type="STRING" id="1163617.SCD_n02306"/>
<keyword evidence="3" id="KW-0805">Transcription regulation</keyword>
<keyword evidence="4 7" id="KW-0238">DNA-binding</keyword>
<dbReference type="PANTHER" id="PTHR48111">
    <property type="entry name" value="REGULATOR OF RPOS"/>
    <property type="match status" value="1"/>
</dbReference>
<dbReference type="RefSeq" id="WP_009205311.1">
    <property type="nucleotide sequence ID" value="NC_022357.1"/>
</dbReference>
<feature type="modified residue" description="4-aspartylphosphate" evidence="6">
    <location>
        <position position="51"/>
    </location>
</feature>
<dbReference type="eggNOG" id="COG0745">
    <property type="taxonomic scope" value="Bacteria"/>
</dbReference>
<dbReference type="Gene3D" id="1.10.10.10">
    <property type="entry name" value="Winged helix-like DNA-binding domain superfamily/Winged helix DNA-binding domain"/>
    <property type="match status" value="1"/>
</dbReference>
<dbReference type="CDD" id="cd00383">
    <property type="entry name" value="trans_reg_C"/>
    <property type="match status" value="1"/>
</dbReference>
<name>S6AMR9_SULDS</name>
<dbReference type="PROSITE" id="PS51755">
    <property type="entry name" value="OMPR_PHOB"/>
    <property type="match status" value="1"/>
</dbReference>
<dbReference type="GO" id="GO:0005829">
    <property type="term" value="C:cytosol"/>
    <property type="evidence" value="ECO:0007669"/>
    <property type="project" value="TreeGrafter"/>
</dbReference>
<dbReference type="Gene3D" id="3.40.50.2300">
    <property type="match status" value="1"/>
</dbReference>
<evidence type="ECO:0000259" key="8">
    <source>
        <dbReference type="PROSITE" id="PS50110"/>
    </source>
</evidence>
<evidence type="ECO:0000259" key="9">
    <source>
        <dbReference type="PROSITE" id="PS51755"/>
    </source>
</evidence>
<dbReference type="FunFam" id="3.40.50.2300:FF:000002">
    <property type="entry name" value="DNA-binding response regulator PhoP"/>
    <property type="match status" value="1"/>
</dbReference>
<dbReference type="GO" id="GO:0000976">
    <property type="term" value="F:transcription cis-regulatory region binding"/>
    <property type="evidence" value="ECO:0007669"/>
    <property type="project" value="TreeGrafter"/>
</dbReference>
<dbReference type="GO" id="GO:0006355">
    <property type="term" value="P:regulation of DNA-templated transcription"/>
    <property type="evidence" value="ECO:0007669"/>
    <property type="project" value="InterPro"/>
</dbReference>
<dbReference type="EMBL" id="AP013066">
    <property type="protein sequence ID" value="BAN36114.1"/>
    <property type="molecule type" value="Genomic_DNA"/>
</dbReference>
<evidence type="ECO:0000256" key="3">
    <source>
        <dbReference type="ARBA" id="ARBA00023015"/>
    </source>
</evidence>
<dbReference type="InterPro" id="IPR011006">
    <property type="entry name" value="CheY-like_superfamily"/>
</dbReference>
<feature type="DNA-binding region" description="OmpR/PhoB-type" evidence="7">
    <location>
        <begin position="124"/>
        <end position="220"/>
    </location>
</feature>
<evidence type="ECO:0000256" key="6">
    <source>
        <dbReference type="PROSITE-ProRule" id="PRU00169"/>
    </source>
</evidence>
<dbReference type="Pfam" id="PF00486">
    <property type="entry name" value="Trans_reg_C"/>
    <property type="match status" value="1"/>
</dbReference>
<dbReference type="Gene3D" id="6.10.250.690">
    <property type="match status" value="1"/>
</dbReference>
<proteinExistence type="predicted"/>
<gene>
    <name evidence="10" type="ORF">SCD_n02306</name>
</gene>
<protein>
    <submittedName>
        <fullName evidence="10">Response regulator</fullName>
    </submittedName>
</protein>
<sequence length="227" mass="25222">MRILIVEDDTLLAAGITGYLKQAGYAVDHAQNGEQADSWLAHEHYDLAILDLGLPKLDGTEVLRKLRRRGQSLPVLILTARDALQDRVAGLDLGADDYLIKPVALAELEARIRALIRRGQSGGNPQISHGPLLLDSSAKRVWLNDVPLELPAREWSVLEFLLPRAGRIVSKEQILQSLCSWDEEISTNAVEAYISRLRAKLEPAGVHIRTVRGLGYLLEKPNHEIRP</sequence>
<evidence type="ECO:0000256" key="1">
    <source>
        <dbReference type="ARBA" id="ARBA00022553"/>
    </source>
</evidence>
<dbReference type="GO" id="GO:0032993">
    <property type="term" value="C:protein-DNA complex"/>
    <property type="evidence" value="ECO:0007669"/>
    <property type="project" value="TreeGrafter"/>
</dbReference>
<dbReference type="PROSITE" id="PS50110">
    <property type="entry name" value="RESPONSE_REGULATORY"/>
    <property type="match status" value="1"/>
</dbReference>
<dbReference type="SMART" id="SM00862">
    <property type="entry name" value="Trans_reg_C"/>
    <property type="match status" value="1"/>
</dbReference>
<dbReference type="HOGENOM" id="CLU_000445_30_1_4"/>
<feature type="domain" description="OmpR/PhoB-type" evidence="9">
    <location>
        <begin position="124"/>
        <end position="220"/>
    </location>
</feature>
<dbReference type="SUPFAM" id="SSF52172">
    <property type="entry name" value="CheY-like"/>
    <property type="match status" value="1"/>
</dbReference>
<dbReference type="OrthoDB" id="9802426at2"/>
<keyword evidence="11" id="KW-1185">Reference proteome</keyword>
<feature type="domain" description="Response regulatory" evidence="8">
    <location>
        <begin position="2"/>
        <end position="116"/>
    </location>
</feature>
<dbReference type="InterPro" id="IPR001789">
    <property type="entry name" value="Sig_transdc_resp-reg_receiver"/>
</dbReference>
<dbReference type="Pfam" id="PF00072">
    <property type="entry name" value="Response_reg"/>
    <property type="match status" value="1"/>
</dbReference>
<dbReference type="CDD" id="cd17624">
    <property type="entry name" value="REC_OmpR_PmrA-like"/>
    <property type="match status" value="1"/>
</dbReference>
<keyword evidence="2" id="KW-0902">Two-component regulatory system</keyword>
<organism evidence="10 11">
    <name type="scientific">Sulfuricella denitrificans (strain DSM 22764 / NBRC 105220 / skB26)</name>
    <dbReference type="NCBI Taxonomy" id="1163617"/>
    <lineage>
        <taxon>Bacteria</taxon>
        <taxon>Pseudomonadati</taxon>
        <taxon>Pseudomonadota</taxon>
        <taxon>Betaproteobacteria</taxon>
        <taxon>Nitrosomonadales</taxon>
        <taxon>Sulfuricellaceae</taxon>
        <taxon>Sulfuricella</taxon>
    </lineage>
</organism>
<evidence type="ECO:0000313" key="11">
    <source>
        <dbReference type="Proteomes" id="UP000015559"/>
    </source>
</evidence>